<comment type="similarity">
    <text evidence="1">Belongs to the universal stress protein A family.</text>
</comment>
<dbReference type="EMBL" id="FRAR01000009">
    <property type="protein sequence ID" value="SHK23547.1"/>
    <property type="molecule type" value="Genomic_DNA"/>
</dbReference>
<dbReference type="Pfam" id="PF00582">
    <property type="entry name" value="Usp"/>
    <property type="match status" value="1"/>
</dbReference>
<dbReference type="AlphaFoldDB" id="A0A1M6QU52"/>
<dbReference type="RefSeq" id="WP_072911796.1">
    <property type="nucleotide sequence ID" value="NZ_FRAR01000009.1"/>
</dbReference>
<evidence type="ECO:0000256" key="1">
    <source>
        <dbReference type="ARBA" id="ARBA00008791"/>
    </source>
</evidence>
<dbReference type="STRING" id="1121421.SAMN02745123_01194"/>
<sequence>MFKYLLAVDESENAARAAQYLANLAGIWQDLDITVVHVVNFKKEIHKMANSSTEIPEIEKEVIAQGWQVLNEQTVAFDKFGVTIKKQLINGHPSDKITEFAKLNDFTHIVLGSRGLTDLQGLVMGSVSHRVLHQAHCPVTLVK</sequence>
<accession>A0A1M6QU52</accession>
<dbReference type="PRINTS" id="PR01438">
    <property type="entry name" value="UNVRSLSTRESS"/>
</dbReference>
<dbReference type="InterPro" id="IPR006016">
    <property type="entry name" value="UspA"/>
</dbReference>
<dbReference type="PANTHER" id="PTHR46268:SF6">
    <property type="entry name" value="UNIVERSAL STRESS PROTEIN UP12"/>
    <property type="match status" value="1"/>
</dbReference>
<feature type="domain" description="UspA" evidence="2">
    <location>
        <begin position="5"/>
        <end position="143"/>
    </location>
</feature>
<dbReference type="Gene3D" id="3.40.50.620">
    <property type="entry name" value="HUPs"/>
    <property type="match status" value="1"/>
</dbReference>
<gene>
    <name evidence="3" type="ORF">SAMN02745123_01194</name>
</gene>
<evidence type="ECO:0000259" key="2">
    <source>
        <dbReference type="Pfam" id="PF00582"/>
    </source>
</evidence>
<protein>
    <submittedName>
        <fullName evidence="3">Nucleotide-binding universal stress protein, UspA family</fullName>
    </submittedName>
</protein>
<dbReference type="PANTHER" id="PTHR46268">
    <property type="entry name" value="STRESS RESPONSE PROTEIN NHAX"/>
    <property type="match status" value="1"/>
</dbReference>
<dbReference type="Proteomes" id="UP000183997">
    <property type="component" value="Unassembled WGS sequence"/>
</dbReference>
<proteinExistence type="inferred from homology"/>
<reference evidence="4" key="1">
    <citation type="submission" date="2016-11" db="EMBL/GenBank/DDBJ databases">
        <authorList>
            <person name="Varghese N."/>
            <person name="Submissions S."/>
        </authorList>
    </citation>
    <scope>NUCLEOTIDE SEQUENCE [LARGE SCALE GENOMIC DNA]</scope>
    <source>
        <strain evidence="4">DSM 10349</strain>
    </source>
</reference>
<evidence type="ECO:0000313" key="3">
    <source>
        <dbReference type="EMBL" id="SHK23547.1"/>
    </source>
</evidence>
<dbReference type="SUPFAM" id="SSF52402">
    <property type="entry name" value="Adenine nucleotide alpha hydrolases-like"/>
    <property type="match status" value="1"/>
</dbReference>
<name>A0A1M6QU52_9FIRM</name>
<organism evidence="3 4">
    <name type="scientific">Desulforamulus aeronauticus DSM 10349</name>
    <dbReference type="NCBI Taxonomy" id="1121421"/>
    <lineage>
        <taxon>Bacteria</taxon>
        <taxon>Bacillati</taxon>
        <taxon>Bacillota</taxon>
        <taxon>Clostridia</taxon>
        <taxon>Eubacteriales</taxon>
        <taxon>Peptococcaceae</taxon>
        <taxon>Desulforamulus</taxon>
    </lineage>
</organism>
<dbReference type="InterPro" id="IPR014729">
    <property type="entry name" value="Rossmann-like_a/b/a_fold"/>
</dbReference>
<dbReference type="CDD" id="cd00293">
    <property type="entry name" value="USP-like"/>
    <property type="match status" value="1"/>
</dbReference>
<evidence type="ECO:0000313" key="4">
    <source>
        <dbReference type="Proteomes" id="UP000183997"/>
    </source>
</evidence>
<dbReference type="OrthoDB" id="152484at2"/>
<dbReference type="InterPro" id="IPR006015">
    <property type="entry name" value="Universal_stress_UspA"/>
</dbReference>
<keyword evidence="4" id="KW-1185">Reference proteome</keyword>